<accession>A0A1I6N0U2</accession>
<evidence type="ECO:0000256" key="7">
    <source>
        <dbReference type="SAM" id="Phobius"/>
    </source>
</evidence>
<evidence type="ECO:0000256" key="1">
    <source>
        <dbReference type="ARBA" id="ARBA00004651"/>
    </source>
</evidence>
<evidence type="ECO:0000313" key="11">
    <source>
        <dbReference type="Proteomes" id="UP000199024"/>
    </source>
</evidence>
<dbReference type="GO" id="GO:0005886">
    <property type="term" value="C:plasma membrane"/>
    <property type="evidence" value="ECO:0007669"/>
    <property type="project" value="UniProtKB-SubCell"/>
</dbReference>
<feature type="domain" description="MacB-like periplasmic core" evidence="9">
    <location>
        <begin position="25"/>
        <end position="220"/>
    </location>
</feature>
<evidence type="ECO:0000256" key="3">
    <source>
        <dbReference type="ARBA" id="ARBA00022692"/>
    </source>
</evidence>
<dbReference type="GO" id="GO:0022857">
    <property type="term" value="F:transmembrane transporter activity"/>
    <property type="evidence" value="ECO:0007669"/>
    <property type="project" value="TreeGrafter"/>
</dbReference>
<evidence type="ECO:0000256" key="6">
    <source>
        <dbReference type="ARBA" id="ARBA00038076"/>
    </source>
</evidence>
<feature type="transmembrane region" description="Helical" evidence="7">
    <location>
        <begin position="345"/>
        <end position="365"/>
    </location>
</feature>
<dbReference type="Pfam" id="PF02687">
    <property type="entry name" value="FtsX"/>
    <property type="match status" value="1"/>
</dbReference>
<comment type="subcellular location">
    <subcellularLocation>
        <location evidence="1">Cell membrane</location>
        <topology evidence="1">Multi-pass membrane protein</topology>
    </subcellularLocation>
</comment>
<name>A0A1I6N0U2_9BACT</name>
<evidence type="ECO:0000313" key="10">
    <source>
        <dbReference type="EMBL" id="SFS21585.1"/>
    </source>
</evidence>
<keyword evidence="3 7" id="KW-0812">Transmembrane</keyword>
<dbReference type="EMBL" id="FOZL01000002">
    <property type="protein sequence ID" value="SFS21585.1"/>
    <property type="molecule type" value="Genomic_DNA"/>
</dbReference>
<evidence type="ECO:0000256" key="2">
    <source>
        <dbReference type="ARBA" id="ARBA00022475"/>
    </source>
</evidence>
<dbReference type="PANTHER" id="PTHR30572">
    <property type="entry name" value="MEMBRANE COMPONENT OF TRANSPORTER-RELATED"/>
    <property type="match status" value="1"/>
</dbReference>
<proteinExistence type="inferred from homology"/>
<sequence>MAAPQISMGRMLRRSLIHRRARSLSALIALTVSAAVATALLTLYADLDAKLHHEFRSFGANVVVTGAPSGEATAAATPDSTTVAEVLPLDALKKVRASVSSDAIVADFGYAVATTDRGTPVVVVGTDFDAVKKLDAWWQVDAWPEGEKDALLGQKAANFVADEHALRLTFAGKELVLHGAGRLRTGGDEDSRIYIPMETFTQWTGAGATAIEVQVPGGAAKVDSAIALMKQALPGMKVEPVRQLVEGESRIVDRTHALMYGAVLLIALTVGVSVLATMSASVLERRRDFALMKALGGSQGQMIGMFLLEAMVLAGAGVVAGYVVGSAAAFGISELNFHTATLPRVGVIPAVILLNAVIAAAAALFPARVLRGLQPAALLKGE</sequence>
<evidence type="ECO:0000256" key="5">
    <source>
        <dbReference type="ARBA" id="ARBA00023136"/>
    </source>
</evidence>
<evidence type="ECO:0000259" key="9">
    <source>
        <dbReference type="Pfam" id="PF12704"/>
    </source>
</evidence>
<feature type="transmembrane region" description="Helical" evidence="7">
    <location>
        <begin position="303"/>
        <end position="325"/>
    </location>
</feature>
<gene>
    <name evidence="10" type="ORF">SAMN05421771_4254</name>
</gene>
<dbReference type="InterPro" id="IPR050250">
    <property type="entry name" value="Macrolide_Exporter_MacB"/>
</dbReference>
<dbReference type="Pfam" id="PF12704">
    <property type="entry name" value="MacB_PCD"/>
    <property type="match status" value="1"/>
</dbReference>
<evidence type="ECO:0000256" key="4">
    <source>
        <dbReference type="ARBA" id="ARBA00022989"/>
    </source>
</evidence>
<dbReference type="InterPro" id="IPR003838">
    <property type="entry name" value="ABC3_permease_C"/>
</dbReference>
<evidence type="ECO:0000259" key="8">
    <source>
        <dbReference type="Pfam" id="PF02687"/>
    </source>
</evidence>
<comment type="similarity">
    <text evidence="6">Belongs to the ABC-4 integral membrane protein family.</text>
</comment>
<feature type="transmembrane region" description="Helical" evidence="7">
    <location>
        <begin position="258"/>
        <end position="283"/>
    </location>
</feature>
<dbReference type="Proteomes" id="UP000199024">
    <property type="component" value="Unassembled WGS sequence"/>
</dbReference>
<dbReference type="RefSeq" id="WP_245782066.1">
    <property type="nucleotide sequence ID" value="NZ_FOZL01000002.1"/>
</dbReference>
<feature type="domain" description="ABC3 transporter permease C-terminal" evidence="8">
    <location>
        <begin position="262"/>
        <end position="375"/>
    </location>
</feature>
<dbReference type="InterPro" id="IPR025857">
    <property type="entry name" value="MacB_PCD"/>
</dbReference>
<keyword evidence="11" id="KW-1185">Reference proteome</keyword>
<keyword evidence="2" id="KW-1003">Cell membrane</keyword>
<dbReference type="STRING" id="474950.SAMN05421771_4254"/>
<organism evidence="10 11">
    <name type="scientific">Granulicella pectinivorans</name>
    <dbReference type="NCBI Taxonomy" id="474950"/>
    <lineage>
        <taxon>Bacteria</taxon>
        <taxon>Pseudomonadati</taxon>
        <taxon>Acidobacteriota</taxon>
        <taxon>Terriglobia</taxon>
        <taxon>Terriglobales</taxon>
        <taxon>Acidobacteriaceae</taxon>
        <taxon>Granulicella</taxon>
    </lineage>
</organism>
<reference evidence="10 11" key="1">
    <citation type="submission" date="2016-10" db="EMBL/GenBank/DDBJ databases">
        <authorList>
            <person name="de Groot N.N."/>
        </authorList>
    </citation>
    <scope>NUCLEOTIDE SEQUENCE [LARGE SCALE GENOMIC DNA]</scope>
    <source>
        <strain evidence="10 11">DSM 21001</strain>
    </source>
</reference>
<protein>
    <submittedName>
        <fullName evidence="10">Putative ABC transport system permease protein</fullName>
    </submittedName>
</protein>
<dbReference type="AlphaFoldDB" id="A0A1I6N0U2"/>
<keyword evidence="4 7" id="KW-1133">Transmembrane helix</keyword>
<keyword evidence="5 7" id="KW-0472">Membrane</keyword>
<dbReference type="PANTHER" id="PTHR30572:SF4">
    <property type="entry name" value="ABC TRANSPORTER PERMEASE YTRF"/>
    <property type="match status" value="1"/>
</dbReference>